<gene>
    <name evidence="2" type="ORF">B1L04_18170</name>
</gene>
<organism evidence="2 3">
    <name type="scientific">Microcystis aeruginosa KW</name>
    <dbReference type="NCBI Taxonomy" id="1960155"/>
    <lineage>
        <taxon>Bacteria</taxon>
        <taxon>Bacillati</taxon>
        <taxon>Cyanobacteriota</taxon>
        <taxon>Cyanophyceae</taxon>
        <taxon>Oscillatoriophycideae</taxon>
        <taxon>Chroococcales</taxon>
        <taxon>Microcystaceae</taxon>
        <taxon>Microcystis</taxon>
    </lineage>
</organism>
<evidence type="ECO:0000313" key="2">
    <source>
        <dbReference type="EMBL" id="OPF18249.1"/>
    </source>
</evidence>
<dbReference type="Proteomes" id="UP000189835">
    <property type="component" value="Unassembled WGS sequence"/>
</dbReference>
<dbReference type="InterPro" id="IPR025475">
    <property type="entry name" value="DUF4326"/>
</dbReference>
<proteinExistence type="predicted"/>
<comment type="caution">
    <text evidence="2">The sequence shown here is derived from an EMBL/GenBank/DDBJ whole genome shotgun (WGS) entry which is preliminary data.</text>
</comment>
<dbReference type="Pfam" id="PF14216">
    <property type="entry name" value="DUF4326"/>
    <property type="match status" value="1"/>
</dbReference>
<dbReference type="AlphaFoldDB" id="A0A1V4BVL0"/>
<name>A0A1V4BVL0_MICAE</name>
<evidence type="ECO:0000313" key="3">
    <source>
        <dbReference type="Proteomes" id="UP000189835"/>
    </source>
</evidence>
<sequence>MDVDEGKLVVLTCWCNPKPCYGDVIVSCVN</sequence>
<evidence type="ECO:0000259" key="1">
    <source>
        <dbReference type="Pfam" id="PF14216"/>
    </source>
</evidence>
<protein>
    <recommendedName>
        <fullName evidence="1">DUF4326 domain-containing protein</fullName>
    </recommendedName>
</protein>
<feature type="domain" description="DUF4326" evidence="1">
    <location>
        <begin position="10"/>
        <end position="26"/>
    </location>
</feature>
<accession>A0A1V4BVL0</accession>
<dbReference type="EMBL" id="MVGR01000004">
    <property type="protein sequence ID" value="OPF18249.1"/>
    <property type="molecule type" value="Genomic_DNA"/>
</dbReference>
<reference evidence="2 3" key="1">
    <citation type="submission" date="2017-02" db="EMBL/GenBank/DDBJ databases">
        <title>Genome sequence of Microcystis aeruginosa KW.</title>
        <authorList>
            <person name="Oh H.-M."/>
            <person name="Ahn C.-Y."/>
            <person name="Jeong H."/>
            <person name="Srivastava A."/>
            <person name="Lee H.-G."/>
            <person name="Kang S.-R."/>
        </authorList>
    </citation>
    <scope>NUCLEOTIDE SEQUENCE [LARGE SCALE GENOMIC DNA]</scope>
    <source>
        <strain evidence="2 3">KW</strain>
    </source>
</reference>